<feature type="compositionally biased region" description="Basic and acidic residues" evidence="1">
    <location>
        <begin position="221"/>
        <end position="234"/>
    </location>
</feature>
<dbReference type="Proteomes" id="UP001392437">
    <property type="component" value="Unassembled WGS sequence"/>
</dbReference>
<evidence type="ECO:0000313" key="3">
    <source>
        <dbReference type="Proteomes" id="UP001392437"/>
    </source>
</evidence>
<dbReference type="EMBL" id="JAQQWP010000011">
    <property type="protein sequence ID" value="KAK8095634.1"/>
    <property type="molecule type" value="Genomic_DNA"/>
</dbReference>
<proteinExistence type="predicted"/>
<evidence type="ECO:0000256" key="1">
    <source>
        <dbReference type="SAM" id="MobiDB-lite"/>
    </source>
</evidence>
<feature type="region of interest" description="Disordered" evidence="1">
    <location>
        <begin position="1"/>
        <end position="127"/>
    </location>
</feature>
<keyword evidence="3" id="KW-1185">Reference proteome</keyword>
<feature type="compositionally biased region" description="Basic and acidic residues" evidence="1">
    <location>
        <begin position="162"/>
        <end position="176"/>
    </location>
</feature>
<organism evidence="2 3">
    <name type="scientific">Apiospora kogelbergensis</name>
    <dbReference type="NCBI Taxonomy" id="1337665"/>
    <lineage>
        <taxon>Eukaryota</taxon>
        <taxon>Fungi</taxon>
        <taxon>Dikarya</taxon>
        <taxon>Ascomycota</taxon>
        <taxon>Pezizomycotina</taxon>
        <taxon>Sordariomycetes</taxon>
        <taxon>Xylariomycetidae</taxon>
        <taxon>Amphisphaeriales</taxon>
        <taxon>Apiosporaceae</taxon>
        <taxon>Apiospora</taxon>
    </lineage>
</organism>
<feature type="compositionally biased region" description="Acidic residues" evidence="1">
    <location>
        <begin position="235"/>
        <end position="248"/>
    </location>
</feature>
<sequence length="381" mass="43219">MAKHRKTEESAATRRQPRRAAKEALPPIVNYSSTEPTAVVTERNSRAGVKKAPKKRWGRPGGRYQLTEAQVHEAAGVVGQEPKQEAVKKGSEKLQPPEGTRVKGLKPKPAGVQKATASTGGPGRPKKMLTTAQAIKKLAVKFDGENEEERNKKSKKKRKEKKFMEDDPVLREDKEEGLQRNLRWLPVRGLRRPPSQSPEGLHPQVWKSYEALNSYMCELSPGRERHTQDEGEGVREEEEEKEEDEEADVDNHQPLKRPAGVPEPLWHAYHSFDDWMFRRCLTPDEVRMLPLEKTVDKAWPGAPDGFKYIAEDVLVFDDPEKVEGTAFEYKLTDCHLEQLKSGRRVSMGRRPSQSPDIDLGTFLPHEDLVMNEIDSDLAGWI</sequence>
<dbReference type="AlphaFoldDB" id="A0AAW0Q543"/>
<gene>
    <name evidence="2" type="ORF">PG999_013656</name>
</gene>
<feature type="compositionally biased region" description="Basic residues" evidence="1">
    <location>
        <begin position="152"/>
        <end position="161"/>
    </location>
</feature>
<reference evidence="2 3" key="1">
    <citation type="submission" date="2023-01" db="EMBL/GenBank/DDBJ databases">
        <title>Analysis of 21 Apiospora genomes using comparative genomics revels a genus with tremendous synthesis potential of carbohydrate active enzymes and secondary metabolites.</title>
        <authorList>
            <person name="Sorensen T."/>
        </authorList>
    </citation>
    <scope>NUCLEOTIDE SEQUENCE [LARGE SCALE GENOMIC DNA]</scope>
    <source>
        <strain evidence="2 3">CBS 117206</strain>
    </source>
</reference>
<feature type="region of interest" description="Disordered" evidence="1">
    <location>
        <begin position="221"/>
        <end position="260"/>
    </location>
</feature>
<accession>A0AAW0Q543</accession>
<feature type="compositionally biased region" description="Basic and acidic residues" evidence="1">
    <location>
        <begin position="1"/>
        <end position="12"/>
    </location>
</feature>
<feature type="compositionally biased region" description="Basic and acidic residues" evidence="1">
    <location>
        <begin position="82"/>
        <end position="92"/>
    </location>
</feature>
<comment type="caution">
    <text evidence="2">The sequence shown here is derived from an EMBL/GenBank/DDBJ whole genome shotgun (WGS) entry which is preliminary data.</text>
</comment>
<feature type="region of interest" description="Disordered" evidence="1">
    <location>
        <begin position="140"/>
        <end position="176"/>
    </location>
</feature>
<name>A0AAW0Q543_9PEZI</name>
<evidence type="ECO:0000313" key="2">
    <source>
        <dbReference type="EMBL" id="KAK8095634.1"/>
    </source>
</evidence>
<feature type="compositionally biased region" description="Basic residues" evidence="1">
    <location>
        <begin position="48"/>
        <end position="58"/>
    </location>
</feature>
<protein>
    <submittedName>
        <fullName evidence="2">Uncharacterized protein</fullName>
    </submittedName>
</protein>